<dbReference type="PROSITE" id="PS51918">
    <property type="entry name" value="RADICAL_SAM"/>
    <property type="match status" value="1"/>
</dbReference>
<comment type="caution">
    <text evidence="3">The sequence shown here is derived from an EMBL/GenBank/DDBJ whole genome shotgun (WGS) entry which is preliminary data.</text>
</comment>
<feature type="region of interest" description="Disordered" evidence="1">
    <location>
        <begin position="630"/>
        <end position="660"/>
    </location>
</feature>
<dbReference type="NCBIfam" id="TIGR03936">
    <property type="entry name" value="sam_1_link_chp"/>
    <property type="match status" value="1"/>
</dbReference>
<evidence type="ECO:0000259" key="2">
    <source>
        <dbReference type="PROSITE" id="PS51918"/>
    </source>
</evidence>
<organism evidence="3 4">
    <name type="scientific">Eiseniibacteriota bacterium</name>
    <dbReference type="NCBI Taxonomy" id="2212470"/>
    <lineage>
        <taxon>Bacteria</taxon>
        <taxon>Candidatus Eiseniibacteriota</taxon>
    </lineage>
</organism>
<dbReference type="PANTHER" id="PTHR42731:SF1">
    <property type="entry name" value="RADICAL SAM DOMAIN PROTEIN"/>
    <property type="match status" value="1"/>
</dbReference>
<evidence type="ECO:0000313" key="4">
    <source>
        <dbReference type="Proteomes" id="UP000748308"/>
    </source>
</evidence>
<dbReference type="CDD" id="cd01335">
    <property type="entry name" value="Radical_SAM"/>
    <property type="match status" value="1"/>
</dbReference>
<accession>A0A938BNW4</accession>
<feature type="compositionally biased region" description="Gly residues" evidence="1">
    <location>
        <begin position="647"/>
        <end position="660"/>
    </location>
</feature>
<feature type="region of interest" description="Disordered" evidence="1">
    <location>
        <begin position="904"/>
        <end position="925"/>
    </location>
</feature>
<gene>
    <name evidence="3" type="ORF">FJY75_07455</name>
</gene>
<dbReference type="GO" id="GO:0051536">
    <property type="term" value="F:iron-sulfur cluster binding"/>
    <property type="evidence" value="ECO:0007669"/>
    <property type="project" value="InterPro"/>
</dbReference>
<proteinExistence type="predicted"/>
<dbReference type="InterPro" id="IPR007197">
    <property type="entry name" value="rSAM"/>
</dbReference>
<dbReference type="InterPro" id="IPR023862">
    <property type="entry name" value="CHP03960_rSAM"/>
</dbReference>
<sequence length="925" mass="102182">MRLAEAIEALLPLVEKPARYLNGEIHARYGDWREERTRWLLILPDTYELGMSHLGLRILYDILNRDPHSHAERAFAPWIDMEQRLRDARLPLFGLESRRPARDFDLLGFSWPYELLATNILNLLDLAGIPLESAARGEEDPLIAAGGPCTGNPEPLADFVDFFLIGDGEEAAPEISRRLLELRGRTRAQRLLALTRIPGVYAPGFYAPRYCGGRQVGVEPRADVPMPVRRVHVADLDAAPYPRAPVVPLIEAVQDRLTLEIQRGCTHGCRFCQAGIFYRPLRERSPRTLVDLVADGLAATGWDEISLSSLSSADYSQIEPLARALMDALAPARTGISFSSLRADSFGVELAGLVARARKTGLTFAPEAGTQRLRDVINKGIRDEDLLQAVAAAYERGWRRVKLYFMVGLPTETRDDIEGLAALVERLRPLGRARAAGPRVTVSVGAFVPKAQTPFQWEPFADRAELRARMDFLRARLSTPWSEVKTHAVEPSWVEALLARGDRRCGTLIRRVWAAGGRFEGWSEHFSVGRWERALAECGVDPELHTGARDPDLPLPWDHIDLGVRKSWLRRERERALRGESTPDCRDGACTMCGLGGPQDRRIAAPPDEEAWRELARGLAERLGLAGASAIASGPRRESAEGDDGQGRAGTIGEGEGSGPDGLPLRIRLGYRKTGPLRFIAHLETGRLLARLLRMARWPLAFSQGHRPHPRIAYGPPLPLGVAGERELVDLYLWRAPGAEDLAGLNALAPRGLEFFEARPAAARAASLAAAAAAALYRVEIPADLAARARREGRLEQFHAAGALPYGKPSKGRRRTIDLRRCVAAMAWLAGEPGAGERHEGEHRGGELRSREANARVILEARLLLQERDGHVLGPLPLLREIFAWSAEELARCLIVRERLLGEDGRPLDPRPGGDEVDRRGDEAN</sequence>
<reference evidence="3" key="1">
    <citation type="submission" date="2019-03" db="EMBL/GenBank/DDBJ databases">
        <title>Lake Tanganyika Metagenome-Assembled Genomes (MAGs).</title>
        <authorList>
            <person name="Tran P."/>
        </authorList>
    </citation>
    <scope>NUCLEOTIDE SEQUENCE</scope>
    <source>
        <strain evidence="3">M_DeepCast_400m_m2_100</strain>
    </source>
</reference>
<evidence type="ECO:0000256" key="1">
    <source>
        <dbReference type="SAM" id="MobiDB-lite"/>
    </source>
</evidence>
<dbReference type="SMART" id="SM00729">
    <property type="entry name" value="Elp3"/>
    <property type="match status" value="1"/>
</dbReference>
<dbReference type="InterPro" id="IPR018768">
    <property type="entry name" value="DUF2344"/>
</dbReference>
<dbReference type="NCBIfam" id="TIGR03960">
    <property type="entry name" value="rSAM_fuse_unch"/>
    <property type="match status" value="1"/>
</dbReference>
<feature type="domain" description="Radical SAM core" evidence="2">
    <location>
        <begin position="251"/>
        <end position="483"/>
    </location>
</feature>
<dbReference type="SFLD" id="SFLDG01082">
    <property type="entry name" value="B12-binding_domain_containing"/>
    <property type="match status" value="1"/>
</dbReference>
<name>A0A938BNW4_UNCEI</name>
<dbReference type="Pfam" id="PF10105">
    <property type="entry name" value="DUF2344"/>
    <property type="match status" value="1"/>
</dbReference>
<dbReference type="EMBL" id="VGIY01000164">
    <property type="protein sequence ID" value="MBM3317673.1"/>
    <property type="molecule type" value="Genomic_DNA"/>
</dbReference>
<dbReference type="InterPro" id="IPR023404">
    <property type="entry name" value="rSAM_horseshoe"/>
</dbReference>
<dbReference type="Pfam" id="PF04055">
    <property type="entry name" value="Radical_SAM"/>
    <property type="match status" value="1"/>
</dbReference>
<dbReference type="GO" id="GO:0003824">
    <property type="term" value="F:catalytic activity"/>
    <property type="evidence" value="ECO:0007669"/>
    <property type="project" value="InterPro"/>
</dbReference>
<dbReference type="Proteomes" id="UP000748308">
    <property type="component" value="Unassembled WGS sequence"/>
</dbReference>
<dbReference type="InterPro" id="IPR006638">
    <property type="entry name" value="Elp3/MiaA/NifB-like_rSAM"/>
</dbReference>
<evidence type="ECO:0000313" key="3">
    <source>
        <dbReference type="EMBL" id="MBM3317673.1"/>
    </source>
</evidence>
<dbReference type="Pfam" id="PF19864">
    <property type="entry name" value="Radical_SAM_N2"/>
    <property type="match status" value="1"/>
</dbReference>
<dbReference type="PANTHER" id="PTHR42731">
    <property type="entry name" value="SLL1084 PROTEIN"/>
    <property type="match status" value="1"/>
</dbReference>
<protein>
    <submittedName>
        <fullName evidence="3">TIGR03960 family B12-binding radical SAM protein</fullName>
    </submittedName>
</protein>
<dbReference type="Gene3D" id="3.80.30.20">
    <property type="entry name" value="tm_1862 like domain"/>
    <property type="match status" value="1"/>
</dbReference>
<dbReference type="InterPro" id="IPR045784">
    <property type="entry name" value="Radical_SAM_N2"/>
</dbReference>
<dbReference type="SFLD" id="SFLDS00029">
    <property type="entry name" value="Radical_SAM"/>
    <property type="match status" value="1"/>
</dbReference>
<dbReference type="SUPFAM" id="SSF102114">
    <property type="entry name" value="Radical SAM enzymes"/>
    <property type="match status" value="1"/>
</dbReference>
<dbReference type="InterPro" id="IPR058240">
    <property type="entry name" value="rSAM_sf"/>
</dbReference>
<dbReference type="AlphaFoldDB" id="A0A938BNW4"/>